<protein>
    <submittedName>
        <fullName evidence="1">Class I SAM-dependent methyltransferase</fullName>
    </submittedName>
</protein>
<dbReference type="Pfam" id="PF06962">
    <property type="entry name" value="rRNA_methylase"/>
    <property type="match status" value="1"/>
</dbReference>
<keyword evidence="2" id="KW-1185">Reference proteome</keyword>
<dbReference type="InterPro" id="IPR010719">
    <property type="entry name" value="MnmM_MeTrfase"/>
</dbReference>
<dbReference type="InterPro" id="IPR029063">
    <property type="entry name" value="SAM-dependent_MTases_sf"/>
</dbReference>
<dbReference type="EMBL" id="BAAACI010000001">
    <property type="protein sequence ID" value="GAA0766609.1"/>
    <property type="molecule type" value="Genomic_DNA"/>
</dbReference>
<evidence type="ECO:0000313" key="2">
    <source>
        <dbReference type="Proteomes" id="UP001501047"/>
    </source>
</evidence>
<sequence length="183" mass="20691">MFKYLGNITDLSHYIIKNFVEDKNIAIDETLGNGGDCDFLSESFKKVYAFDIQSVAIEEYKKKNKDNVILICDSHENIEKYITEEVDVAIYNLGFLPGGDKSITTEAESTLKSIKGTLKILKNGGFAIISVYIGHNEGLHESEEILKYASSLPKDKYGVMIHKVINRSERAPYLLVIEKKKYP</sequence>
<dbReference type="RefSeq" id="WP_343823228.1">
    <property type="nucleotide sequence ID" value="NZ_BAAACI010000001.1"/>
</dbReference>
<dbReference type="PANTHER" id="PTHR35276:SF1">
    <property type="entry name" value="TRNA (MNM(5)S(2)U34)-METHYLTRANSFERASE, CHLOROPLASTIC"/>
    <property type="match status" value="1"/>
</dbReference>
<gene>
    <name evidence="1" type="ORF">GCM10008908_04520</name>
</gene>
<accession>A0ABN1KH26</accession>
<organism evidence="1 2">
    <name type="scientific">Clostridium subterminale</name>
    <dbReference type="NCBI Taxonomy" id="1550"/>
    <lineage>
        <taxon>Bacteria</taxon>
        <taxon>Bacillati</taxon>
        <taxon>Bacillota</taxon>
        <taxon>Clostridia</taxon>
        <taxon>Eubacteriales</taxon>
        <taxon>Clostridiaceae</taxon>
        <taxon>Clostridium</taxon>
    </lineage>
</organism>
<dbReference type="Gene3D" id="3.40.50.150">
    <property type="entry name" value="Vaccinia Virus protein VP39"/>
    <property type="match status" value="1"/>
</dbReference>
<comment type="caution">
    <text evidence="1">The sequence shown here is derived from an EMBL/GenBank/DDBJ whole genome shotgun (WGS) entry which is preliminary data.</text>
</comment>
<reference evidence="1 2" key="1">
    <citation type="journal article" date="2019" name="Int. J. Syst. Evol. Microbiol.">
        <title>The Global Catalogue of Microorganisms (GCM) 10K type strain sequencing project: providing services to taxonomists for standard genome sequencing and annotation.</title>
        <authorList>
            <consortium name="The Broad Institute Genomics Platform"/>
            <consortium name="The Broad Institute Genome Sequencing Center for Infectious Disease"/>
            <person name="Wu L."/>
            <person name="Ma J."/>
        </authorList>
    </citation>
    <scope>NUCLEOTIDE SEQUENCE [LARGE SCALE GENOMIC DNA]</scope>
    <source>
        <strain evidence="1 2">JCM 1417</strain>
    </source>
</reference>
<dbReference type="SUPFAM" id="SSF53335">
    <property type="entry name" value="S-adenosyl-L-methionine-dependent methyltransferases"/>
    <property type="match status" value="1"/>
</dbReference>
<name>A0ABN1KH26_CLOSU</name>
<dbReference type="Proteomes" id="UP001501047">
    <property type="component" value="Unassembled WGS sequence"/>
</dbReference>
<keyword evidence="1" id="KW-0489">Methyltransferase</keyword>
<dbReference type="CDD" id="cd02440">
    <property type="entry name" value="AdoMet_MTases"/>
    <property type="match status" value="1"/>
</dbReference>
<keyword evidence="1" id="KW-0808">Transferase</keyword>
<dbReference type="GO" id="GO:0032259">
    <property type="term" value="P:methylation"/>
    <property type="evidence" value="ECO:0007669"/>
    <property type="project" value="UniProtKB-KW"/>
</dbReference>
<dbReference type="PANTHER" id="PTHR35276">
    <property type="entry name" value="S-ADENOSYL-L-METHIONINE-DEPENDENT METHYLTRANSFERASES SUPERFAMILY PROTEIN"/>
    <property type="match status" value="1"/>
</dbReference>
<dbReference type="GO" id="GO:0008168">
    <property type="term" value="F:methyltransferase activity"/>
    <property type="evidence" value="ECO:0007669"/>
    <property type="project" value="UniProtKB-KW"/>
</dbReference>
<proteinExistence type="predicted"/>
<evidence type="ECO:0000313" key="1">
    <source>
        <dbReference type="EMBL" id="GAA0766609.1"/>
    </source>
</evidence>